<dbReference type="InterPro" id="IPR036291">
    <property type="entry name" value="NAD(P)-bd_dom_sf"/>
</dbReference>
<dbReference type="InterPro" id="IPR001509">
    <property type="entry name" value="Epimerase_deHydtase"/>
</dbReference>
<evidence type="ECO:0000259" key="6">
    <source>
        <dbReference type="Pfam" id="PF01370"/>
    </source>
</evidence>
<evidence type="ECO:0000256" key="5">
    <source>
        <dbReference type="ARBA" id="ARBA00033067"/>
    </source>
</evidence>
<comment type="caution">
    <text evidence="7">The sequence shown here is derived from an EMBL/GenBank/DDBJ whole genome shotgun (WGS) entry which is preliminary data.</text>
</comment>
<evidence type="ECO:0000256" key="3">
    <source>
        <dbReference type="ARBA" id="ARBA00018569"/>
    </source>
</evidence>
<accession>A0ABS3VWG3</accession>
<dbReference type="Proteomes" id="UP000823521">
    <property type="component" value="Unassembled WGS sequence"/>
</dbReference>
<dbReference type="Pfam" id="PF01370">
    <property type="entry name" value="Epimerase"/>
    <property type="match status" value="2"/>
</dbReference>
<dbReference type="RefSeq" id="WP_208815850.1">
    <property type="nucleotide sequence ID" value="NZ_WVUH01000238.1"/>
</dbReference>
<name>A0ABS3VWG3_MICEH</name>
<comment type="similarity">
    <text evidence="2">Belongs to the NAD(P)-dependent epimerase/dehydratase family.</text>
</comment>
<comment type="pathway">
    <text evidence="1">Carbohydrate metabolism; galactose metabolism.</text>
</comment>
<dbReference type="PANTHER" id="PTHR43725:SF53">
    <property type="entry name" value="UDP-ARABINOSE 4-EPIMERASE 1"/>
    <property type="match status" value="1"/>
</dbReference>
<evidence type="ECO:0000256" key="1">
    <source>
        <dbReference type="ARBA" id="ARBA00004947"/>
    </source>
</evidence>
<gene>
    <name evidence="7" type="ORF">GSF22_23135</name>
</gene>
<dbReference type="SUPFAM" id="SSF51735">
    <property type="entry name" value="NAD(P)-binding Rossmann-fold domains"/>
    <property type="match status" value="1"/>
</dbReference>
<keyword evidence="8" id="KW-1185">Reference proteome</keyword>
<evidence type="ECO:0000256" key="2">
    <source>
        <dbReference type="ARBA" id="ARBA00007637"/>
    </source>
</evidence>
<dbReference type="Gene3D" id="3.40.50.720">
    <property type="entry name" value="NAD(P)-binding Rossmann-like Domain"/>
    <property type="match status" value="1"/>
</dbReference>
<evidence type="ECO:0000313" key="8">
    <source>
        <dbReference type="Proteomes" id="UP000823521"/>
    </source>
</evidence>
<feature type="domain" description="NAD-dependent epimerase/dehydratase" evidence="6">
    <location>
        <begin position="3"/>
        <end position="73"/>
    </location>
</feature>
<sequence length="332" mass="36094">MRVAVIGGTEFIGRRVVERLAERGDEVLVIHRGRTEPADLPPCAHLHVDRRDFADVADQVRAFAPDAVVDSYALSRADVDAVLPHLPDVHLVLLSSVDVYRVWELLLADDDTPVPLPLDETAPLRTGRYPYRGRGAGLDDYDKLDVEPAYLARGGTVLRLGMVYGPHDQQRREEPVLRRVRAGRTRIPVGAAGTLLTRLHVDDAAGGVLAALDRPAAARGAVFNLGESVTYSMRSWLKLVLAAAGHEAELVRVPDELVPADLRLTRALAQHVLYTSGRAEALLDWRPADPVASIAASVRWHLDHPPADASADFSADEQALNGGAEATVAHHR</sequence>
<organism evidence="7 8">
    <name type="scientific">Micromonospora echinofusca</name>
    <dbReference type="NCBI Taxonomy" id="47858"/>
    <lineage>
        <taxon>Bacteria</taxon>
        <taxon>Bacillati</taxon>
        <taxon>Actinomycetota</taxon>
        <taxon>Actinomycetes</taxon>
        <taxon>Micromonosporales</taxon>
        <taxon>Micromonosporaceae</taxon>
        <taxon>Micromonospora</taxon>
    </lineage>
</organism>
<evidence type="ECO:0000256" key="4">
    <source>
        <dbReference type="ARBA" id="ARBA00031367"/>
    </source>
</evidence>
<protein>
    <recommendedName>
        <fullName evidence="3">UDP-glucose 4-epimerase</fullName>
    </recommendedName>
    <alternativeName>
        <fullName evidence="5">Galactowaldenase</fullName>
    </alternativeName>
    <alternativeName>
        <fullName evidence="4">UDP-galactose 4-epimerase</fullName>
    </alternativeName>
</protein>
<feature type="domain" description="NAD-dependent epimerase/dehydratase" evidence="6">
    <location>
        <begin position="155"/>
        <end position="226"/>
    </location>
</feature>
<dbReference type="EMBL" id="WVUH01000238">
    <property type="protein sequence ID" value="MBO4208877.1"/>
    <property type="molecule type" value="Genomic_DNA"/>
</dbReference>
<evidence type="ECO:0000313" key="7">
    <source>
        <dbReference type="EMBL" id="MBO4208877.1"/>
    </source>
</evidence>
<proteinExistence type="inferred from homology"/>
<dbReference type="PANTHER" id="PTHR43725">
    <property type="entry name" value="UDP-GLUCOSE 4-EPIMERASE"/>
    <property type="match status" value="1"/>
</dbReference>
<reference evidence="7 8" key="1">
    <citation type="submission" date="2019-12" db="EMBL/GenBank/DDBJ databases">
        <title>Whole genome sequencing of endophytic Actinobacterium Micromonospora sp. MPMI6T.</title>
        <authorList>
            <person name="Evv R."/>
            <person name="Podile A.R."/>
        </authorList>
    </citation>
    <scope>NUCLEOTIDE SEQUENCE [LARGE SCALE GENOMIC DNA]</scope>
    <source>
        <strain evidence="7 8">MPMI6</strain>
    </source>
</reference>